<evidence type="ECO:0000256" key="8">
    <source>
        <dbReference type="ARBA" id="ARBA00022837"/>
    </source>
</evidence>
<evidence type="ECO:0000313" key="17">
    <source>
        <dbReference type="Proteomes" id="UP000050454"/>
    </source>
</evidence>
<comment type="caution">
    <text evidence="16">The sequence shown here is derived from an EMBL/GenBank/DDBJ whole genome shotgun (WGS) entry which is preliminary data.</text>
</comment>
<evidence type="ECO:0000256" key="7">
    <source>
        <dbReference type="ARBA" id="ARBA00014165"/>
    </source>
</evidence>
<dbReference type="Proteomes" id="UP000050454">
    <property type="component" value="Unassembled WGS sequence"/>
</dbReference>
<feature type="active site" description="Proton donor" evidence="12">
    <location>
        <position position="208"/>
    </location>
</feature>
<dbReference type="InterPro" id="IPR015443">
    <property type="entry name" value="Aldose_1-epimerase"/>
</dbReference>
<organism evidence="16 17">
    <name type="scientific">Jiulongibacter sediminis</name>
    <dbReference type="NCBI Taxonomy" id="1605367"/>
    <lineage>
        <taxon>Bacteria</taxon>
        <taxon>Pseudomonadati</taxon>
        <taxon>Bacteroidota</taxon>
        <taxon>Cytophagia</taxon>
        <taxon>Cytophagales</taxon>
        <taxon>Leadbetterellaceae</taxon>
        <taxon>Jiulongibacter</taxon>
    </lineage>
</organism>
<keyword evidence="15" id="KW-0732">Signal</keyword>
<dbReference type="GO" id="GO:0030246">
    <property type="term" value="F:carbohydrate binding"/>
    <property type="evidence" value="ECO:0007669"/>
    <property type="project" value="InterPro"/>
</dbReference>
<name>A0A0P7BPU5_9BACT</name>
<feature type="binding site" evidence="14">
    <location>
        <begin position="109"/>
        <end position="110"/>
    </location>
    <ligand>
        <name>beta-D-galactose</name>
        <dbReference type="ChEBI" id="CHEBI:27667"/>
    </ligand>
</feature>
<gene>
    <name evidence="16" type="ORF">AFM12_15780</name>
</gene>
<keyword evidence="9 11" id="KW-0413">Isomerase</keyword>
<dbReference type="GO" id="GO:0033499">
    <property type="term" value="P:galactose catabolic process via UDP-galactose, Leloir pathway"/>
    <property type="evidence" value="ECO:0007669"/>
    <property type="project" value="TreeGrafter"/>
</dbReference>
<evidence type="ECO:0000256" key="9">
    <source>
        <dbReference type="ARBA" id="ARBA00023235"/>
    </source>
</evidence>
<keyword evidence="10 11" id="KW-0119">Carbohydrate metabolism</keyword>
<dbReference type="PATRIC" id="fig|1605367.3.peg.582"/>
<feature type="binding site" evidence="13">
    <location>
        <position position="280"/>
    </location>
    <ligand>
        <name>beta-D-galactose</name>
        <dbReference type="ChEBI" id="CHEBI:27667"/>
    </ligand>
</feature>
<dbReference type="EC" id="5.1.3.3" evidence="6 11"/>
<comment type="cofactor">
    <cofactor evidence="2">
        <name>Ca(2+)</name>
        <dbReference type="ChEBI" id="CHEBI:29108"/>
    </cofactor>
</comment>
<evidence type="ECO:0000256" key="15">
    <source>
        <dbReference type="SAM" id="SignalP"/>
    </source>
</evidence>
<dbReference type="EMBL" id="LGTQ01000012">
    <property type="protein sequence ID" value="KPM47256.1"/>
    <property type="molecule type" value="Genomic_DNA"/>
</dbReference>
<dbReference type="RefSeq" id="WP_055150055.1">
    <property type="nucleotide sequence ID" value="NZ_JXSZ01000012.1"/>
</dbReference>
<dbReference type="InterPro" id="IPR011013">
    <property type="entry name" value="Gal_mutarotase_sf_dom"/>
</dbReference>
<comment type="pathway">
    <text evidence="3 11">Carbohydrate metabolism; hexose metabolism.</text>
</comment>
<dbReference type="GO" id="GO:0006006">
    <property type="term" value="P:glucose metabolic process"/>
    <property type="evidence" value="ECO:0007669"/>
    <property type="project" value="TreeGrafter"/>
</dbReference>
<feature type="binding site" evidence="14">
    <location>
        <begin position="208"/>
        <end position="210"/>
    </location>
    <ligand>
        <name>beta-D-galactose</name>
        <dbReference type="ChEBI" id="CHEBI:27667"/>
    </ligand>
</feature>
<sequence>MKKLVLLLALSMGFVACKNATTEESDSMTSSISEEVWGQLEDGSEASLFTLKNANGMTVTITNYGGKIVTWTAPDKDGNYENINLGMKTLPEYFSGAAFFGTLVGRFGNRIGGAKFTIDGEEYNLVANDGENSLHSSGAGIDGQLWEAEIVEAENPTLKLTTVSPDGAGGFPGNLSIEVVYTLQADDALKIDYKATTDKATHVNLTNHAYFNLSGMSENVLNHEVTIYADKYLPVDSGLIPFGEPAAVEGTPFDFTTSHAIGERINDTTDVQIATGGGYDHAWVFTDSSDEMKLGAEVYHPATGRFMQMYTTEPAVQFYTGNFLNGSLVGHDDVKYDNRWGFCLETEHFPDAPNKPEYASTLLRPGETYTTSTMYKFSTK</sequence>
<dbReference type="InterPro" id="IPR014718">
    <property type="entry name" value="GH-type_carb-bd"/>
</dbReference>
<comment type="catalytic activity">
    <reaction evidence="1 11">
        <text>alpha-D-glucose = beta-D-glucose</text>
        <dbReference type="Rhea" id="RHEA:10264"/>
        <dbReference type="ChEBI" id="CHEBI:15903"/>
        <dbReference type="ChEBI" id="CHEBI:17925"/>
        <dbReference type="EC" id="5.1.3.3"/>
    </reaction>
</comment>
<keyword evidence="8" id="KW-0106">Calcium</keyword>
<reference evidence="16 17" key="1">
    <citation type="submission" date="2015-07" db="EMBL/GenBank/DDBJ databases">
        <title>The draft genome sequence of Leadbetterella sp. JN14-9.</title>
        <authorList>
            <person name="Liu Y."/>
            <person name="Du J."/>
            <person name="Shao Z."/>
        </authorList>
    </citation>
    <scope>NUCLEOTIDE SEQUENCE [LARGE SCALE GENOMIC DNA]</scope>
    <source>
        <strain evidence="16 17">JN14-9</strain>
    </source>
</reference>
<comment type="subunit">
    <text evidence="5">Monomer.</text>
</comment>
<dbReference type="GO" id="GO:0004034">
    <property type="term" value="F:aldose 1-epimerase activity"/>
    <property type="evidence" value="ECO:0007669"/>
    <property type="project" value="UniProtKB-EC"/>
</dbReference>
<evidence type="ECO:0000256" key="6">
    <source>
        <dbReference type="ARBA" id="ARBA00013185"/>
    </source>
</evidence>
<feature type="signal peptide" evidence="15">
    <location>
        <begin position="1"/>
        <end position="20"/>
    </location>
</feature>
<protein>
    <recommendedName>
        <fullName evidence="7 11">Aldose 1-epimerase</fullName>
        <ecNumber evidence="6 11">5.1.3.3</ecNumber>
    </recommendedName>
</protein>
<evidence type="ECO:0000313" key="16">
    <source>
        <dbReference type="EMBL" id="KPM47256.1"/>
    </source>
</evidence>
<evidence type="ECO:0000256" key="4">
    <source>
        <dbReference type="ARBA" id="ARBA00006206"/>
    </source>
</evidence>
<dbReference type="AlphaFoldDB" id="A0A0P7BPU5"/>
<accession>A0A0P7BPU5</accession>
<dbReference type="PROSITE" id="PS00545">
    <property type="entry name" value="ALDOSE_1_EPIMERASE"/>
    <property type="match status" value="1"/>
</dbReference>
<dbReference type="InterPro" id="IPR008183">
    <property type="entry name" value="Aldose_1/G6P_1-epimerase"/>
</dbReference>
<dbReference type="SUPFAM" id="SSF74650">
    <property type="entry name" value="Galactose mutarotase-like"/>
    <property type="match status" value="1"/>
</dbReference>
<feature type="chain" id="PRO_5006136082" description="Aldose 1-epimerase" evidence="15">
    <location>
        <begin position="21"/>
        <end position="380"/>
    </location>
</feature>
<dbReference type="PANTHER" id="PTHR10091">
    <property type="entry name" value="ALDOSE-1-EPIMERASE"/>
    <property type="match status" value="1"/>
</dbReference>
<proteinExistence type="inferred from homology"/>
<dbReference type="Gene3D" id="2.70.98.10">
    <property type="match status" value="1"/>
</dbReference>
<dbReference type="NCBIfam" id="NF008277">
    <property type="entry name" value="PRK11055.1"/>
    <property type="match status" value="1"/>
</dbReference>
<comment type="similarity">
    <text evidence="4 11">Belongs to the aldose epimerase family.</text>
</comment>
<dbReference type="PIRSF" id="PIRSF005096">
    <property type="entry name" value="GALM"/>
    <property type="match status" value="1"/>
</dbReference>
<evidence type="ECO:0000256" key="2">
    <source>
        <dbReference type="ARBA" id="ARBA00001913"/>
    </source>
</evidence>
<dbReference type="PROSITE" id="PS51257">
    <property type="entry name" value="PROKAR_LIPOPROTEIN"/>
    <property type="match status" value="1"/>
</dbReference>
<evidence type="ECO:0000256" key="13">
    <source>
        <dbReference type="PIRSR" id="PIRSR005096-2"/>
    </source>
</evidence>
<evidence type="ECO:0000256" key="1">
    <source>
        <dbReference type="ARBA" id="ARBA00001614"/>
    </source>
</evidence>
<dbReference type="CDD" id="cd09019">
    <property type="entry name" value="galactose_mutarotase_like"/>
    <property type="match status" value="1"/>
</dbReference>
<dbReference type="OrthoDB" id="9779408at2"/>
<dbReference type="STRING" id="1605367.AFM12_15780"/>
<evidence type="ECO:0000256" key="11">
    <source>
        <dbReference type="PIRNR" id="PIRNR005096"/>
    </source>
</evidence>
<evidence type="ECO:0000256" key="12">
    <source>
        <dbReference type="PIRSR" id="PIRSR005096-1"/>
    </source>
</evidence>
<feature type="active site" description="Proton acceptor" evidence="12">
    <location>
        <position position="345"/>
    </location>
</feature>
<evidence type="ECO:0000256" key="3">
    <source>
        <dbReference type="ARBA" id="ARBA00005028"/>
    </source>
</evidence>
<evidence type="ECO:0000256" key="14">
    <source>
        <dbReference type="PIRSR" id="PIRSR005096-3"/>
    </source>
</evidence>
<dbReference type="InterPro" id="IPR047215">
    <property type="entry name" value="Galactose_mutarotase-like"/>
</dbReference>
<dbReference type="Pfam" id="PF01263">
    <property type="entry name" value="Aldose_epim"/>
    <property type="match status" value="1"/>
</dbReference>
<evidence type="ECO:0000256" key="5">
    <source>
        <dbReference type="ARBA" id="ARBA00011245"/>
    </source>
</evidence>
<dbReference type="InterPro" id="IPR018052">
    <property type="entry name" value="Ald1_epimerase_CS"/>
</dbReference>
<dbReference type="UniPathway" id="UPA00242"/>
<evidence type="ECO:0000256" key="10">
    <source>
        <dbReference type="ARBA" id="ARBA00023277"/>
    </source>
</evidence>
<keyword evidence="17" id="KW-1185">Reference proteome</keyword>
<dbReference type="PANTHER" id="PTHR10091:SF0">
    <property type="entry name" value="GALACTOSE MUTAROTASE"/>
    <property type="match status" value="1"/>
</dbReference>